<feature type="transmembrane region" description="Helical" evidence="6">
    <location>
        <begin position="6"/>
        <end position="25"/>
    </location>
</feature>
<dbReference type="GO" id="GO:0017004">
    <property type="term" value="P:cytochrome complex assembly"/>
    <property type="evidence" value="ECO:0007669"/>
    <property type="project" value="UniProtKB-KW"/>
</dbReference>
<feature type="transmembrane region" description="Helical" evidence="6">
    <location>
        <begin position="66"/>
        <end position="83"/>
    </location>
</feature>
<keyword evidence="2 6" id="KW-0812">Transmembrane</keyword>
<feature type="transmembrane region" description="Helical" evidence="6">
    <location>
        <begin position="169"/>
        <end position="187"/>
    </location>
</feature>
<evidence type="ECO:0000256" key="5">
    <source>
        <dbReference type="ARBA" id="ARBA00023136"/>
    </source>
</evidence>
<evidence type="ECO:0000259" key="7">
    <source>
        <dbReference type="Pfam" id="PF01578"/>
    </source>
</evidence>
<dbReference type="Pfam" id="PF01578">
    <property type="entry name" value="Cytochrom_C_asm"/>
    <property type="match status" value="1"/>
</dbReference>
<dbReference type="PANTHER" id="PTHR30071">
    <property type="entry name" value="HEME EXPORTER PROTEIN C"/>
    <property type="match status" value="1"/>
</dbReference>
<feature type="transmembrane region" description="Helical" evidence="6">
    <location>
        <begin position="128"/>
        <end position="149"/>
    </location>
</feature>
<organism evidence="8 9">
    <name type="scientific">Pelagicoccus mobilis</name>
    <dbReference type="NCBI Taxonomy" id="415221"/>
    <lineage>
        <taxon>Bacteria</taxon>
        <taxon>Pseudomonadati</taxon>
        <taxon>Verrucomicrobiota</taxon>
        <taxon>Opitutia</taxon>
        <taxon>Puniceicoccales</taxon>
        <taxon>Pelagicoccaceae</taxon>
        <taxon>Pelagicoccus</taxon>
    </lineage>
</organism>
<feature type="transmembrane region" description="Helical" evidence="6">
    <location>
        <begin position="32"/>
        <end position="54"/>
    </location>
</feature>
<keyword evidence="9" id="KW-1185">Reference proteome</keyword>
<dbReference type="EMBL" id="JAENIL010000011">
    <property type="protein sequence ID" value="MBK1876685.1"/>
    <property type="molecule type" value="Genomic_DNA"/>
</dbReference>
<evidence type="ECO:0000313" key="9">
    <source>
        <dbReference type="Proteomes" id="UP000617628"/>
    </source>
</evidence>
<dbReference type="AlphaFoldDB" id="A0A934RSB0"/>
<gene>
    <name evidence="8" type="primary">ccsA</name>
    <name evidence="8" type="ORF">JIN87_07385</name>
</gene>
<dbReference type="InterPro" id="IPR045062">
    <property type="entry name" value="Cyt_c_biogenesis_CcsA/CcmC"/>
</dbReference>
<dbReference type="RefSeq" id="WP_200354902.1">
    <property type="nucleotide sequence ID" value="NZ_JAENIL010000011.1"/>
</dbReference>
<keyword evidence="3" id="KW-0201">Cytochrome c-type biogenesis</keyword>
<feature type="transmembrane region" description="Helical" evidence="6">
    <location>
        <begin position="202"/>
        <end position="217"/>
    </location>
</feature>
<dbReference type="PANTHER" id="PTHR30071:SF1">
    <property type="entry name" value="CYTOCHROME B_B6 PROTEIN-RELATED"/>
    <property type="match status" value="1"/>
</dbReference>
<dbReference type="GO" id="GO:0020037">
    <property type="term" value="F:heme binding"/>
    <property type="evidence" value="ECO:0007669"/>
    <property type="project" value="InterPro"/>
</dbReference>
<comment type="caution">
    <text evidence="8">The sequence shown here is derived from an EMBL/GenBank/DDBJ whole genome shotgun (WGS) entry which is preliminary data.</text>
</comment>
<feature type="transmembrane region" description="Helical" evidence="6">
    <location>
        <begin position="229"/>
        <end position="246"/>
    </location>
</feature>
<keyword evidence="5 6" id="KW-0472">Membrane</keyword>
<evidence type="ECO:0000313" key="8">
    <source>
        <dbReference type="EMBL" id="MBK1876685.1"/>
    </source>
</evidence>
<evidence type="ECO:0000256" key="4">
    <source>
        <dbReference type="ARBA" id="ARBA00022989"/>
    </source>
</evidence>
<evidence type="ECO:0000256" key="1">
    <source>
        <dbReference type="ARBA" id="ARBA00004141"/>
    </source>
</evidence>
<reference evidence="8" key="1">
    <citation type="submission" date="2021-01" db="EMBL/GenBank/DDBJ databases">
        <title>Modified the classification status of verrucomicrobia.</title>
        <authorList>
            <person name="Feng X."/>
        </authorList>
    </citation>
    <scope>NUCLEOTIDE SEQUENCE</scope>
    <source>
        <strain evidence="8">KCTC 13126</strain>
    </source>
</reference>
<name>A0A934RSB0_9BACT</name>
<accession>A0A934RSB0</accession>
<evidence type="ECO:0000256" key="3">
    <source>
        <dbReference type="ARBA" id="ARBA00022748"/>
    </source>
</evidence>
<feature type="transmembrane region" description="Helical" evidence="6">
    <location>
        <begin position="90"/>
        <end position="108"/>
    </location>
</feature>
<dbReference type="GO" id="GO:0005886">
    <property type="term" value="C:plasma membrane"/>
    <property type="evidence" value="ECO:0007669"/>
    <property type="project" value="TreeGrafter"/>
</dbReference>
<dbReference type="Proteomes" id="UP000617628">
    <property type="component" value="Unassembled WGS sequence"/>
</dbReference>
<comment type="subcellular location">
    <subcellularLocation>
        <location evidence="1">Membrane</location>
        <topology evidence="1">Multi-pass membrane protein</topology>
    </subcellularLocation>
</comment>
<proteinExistence type="predicted"/>
<keyword evidence="4 6" id="KW-1133">Transmembrane helix</keyword>
<dbReference type="InterPro" id="IPR002541">
    <property type="entry name" value="Cyt_c_assembly"/>
</dbReference>
<feature type="domain" description="Cytochrome c assembly protein" evidence="7">
    <location>
        <begin position="73"/>
        <end position="249"/>
    </location>
</feature>
<evidence type="ECO:0000256" key="6">
    <source>
        <dbReference type="SAM" id="Phobius"/>
    </source>
</evidence>
<sequence>MNLINIFPWVATVALATWTLGLIAFPKKRPVGIALLVLGTLSLGACLVTIWITLERPPLRTLGETRLWYSFLLPIAASIVCIRWKMVWPLYYAIPLAGLFITINLTNPESWDRTLMPALRSIFFVPHVLAYLLAYAFLSAAFAASLRGWRALPGSERSEQTLEFADRSVQIGFGFLTLGLVIGAIWAKEAWGHYWAWDPKETWALLTWLGYLAYLHFRLQHPLAAKPAFAFLGAAWIVLLLCWFGLNMMPIADQSVHTYTR</sequence>
<protein>
    <submittedName>
        <fullName evidence="8">Cytochrome c biogenesis protein CcsA</fullName>
    </submittedName>
</protein>
<evidence type="ECO:0000256" key="2">
    <source>
        <dbReference type="ARBA" id="ARBA00022692"/>
    </source>
</evidence>